<dbReference type="Gene3D" id="1.20.120.1240">
    <property type="entry name" value="Dynamin, middle domain"/>
    <property type="match status" value="1"/>
</dbReference>
<dbReference type="GO" id="GO:0031623">
    <property type="term" value="P:receptor internalization"/>
    <property type="evidence" value="ECO:0007669"/>
    <property type="project" value="TreeGrafter"/>
</dbReference>
<dbReference type="Pfam" id="PF02212">
    <property type="entry name" value="GED"/>
    <property type="match status" value="1"/>
</dbReference>
<dbReference type="AlphaFoldDB" id="A0A7J6C934"/>
<dbReference type="InterPro" id="IPR045063">
    <property type="entry name" value="Dynamin_N"/>
</dbReference>
<dbReference type="InterPro" id="IPR020850">
    <property type="entry name" value="GED_dom"/>
</dbReference>
<dbReference type="Pfam" id="PF01031">
    <property type="entry name" value="Dynamin_M"/>
    <property type="match status" value="1"/>
</dbReference>
<dbReference type="Pfam" id="PF00350">
    <property type="entry name" value="Dynamin_N"/>
    <property type="match status" value="2"/>
</dbReference>
<evidence type="ECO:0000313" key="8">
    <source>
        <dbReference type="Proteomes" id="UP000579812"/>
    </source>
</evidence>
<dbReference type="InterPro" id="IPR027417">
    <property type="entry name" value="P-loop_NTPase"/>
</dbReference>
<evidence type="ECO:0000256" key="3">
    <source>
        <dbReference type="ARBA" id="ARBA00022741"/>
    </source>
</evidence>
<proteinExistence type="predicted"/>
<dbReference type="PANTHER" id="PTHR11566">
    <property type="entry name" value="DYNAMIN"/>
    <property type="match status" value="1"/>
</dbReference>
<dbReference type="PRINTS" id="PR00195">
    <property type="entry name" value="DYNAMIN"/>
</dbReference>
<dbReference type="GO" id="GO:0051607">
    <property type="term" value="P:defense response to virus"/>
    <property type="evidence" value="ECO:0007669"/>
    <property type="project" value="TreeGrafter"/>
</dbReference>
<evidence type="ECO:0000259" key="6">
    <source>
        <dbReference type="PROSITE" id="PS51718"/>
    </source>
</evidence>
<comment type="subcellular location">
    <subcellularLocation>
        <location evidence="1">Cytoplasm</location>
    </subcellularLocation>
</comment>
<dbReference type="SMART" id="SM00302">
    <property type="entry name" value="GED"/>
    <property type="match status" value="1"/>
</dbReference>
<dbReference type="SMART" id="SM00053">
    <property type="entry name" value="DYNc"/>
    <property type="match status" value="1"/>
</dbReference>
<gene>
    <name evidence="7" type="ORF">G5714_014805</name>
</gene>
<dbReference type="EMBL" id="JAAMOB010000015">
    <property type="protein sequence ID" value="KAF4103818.1"/>
    <property type="molecule type" value="Genomic_DNA"/>
</dbReference>
<reference evidence="7 8" key="1">
    <citation type="submission" date="2020-04" db="EMBL/GenBank/DDBJ databases">
        <title>Chromosome-level genome assembly of a cyprinid fish Onychostoma macrolepis by integration of Nanopore Sequencing, Bionano and Hi-C technology.</title>
        <authorList>
            <person name="Wang D."/>
        </authorList>
    </citation>
    <scope>NUCLEOTIDE SEQUENCE [LARGE SCALE GENOMIC DNA]</scope>
    <source>
        <strain evidence="7">SWU-2019</strain>
        <tissue evidence="7">Muscle</tissue>
    </source>
</reference>
<evidence type="ECO:0000313" key="7">
    <source>
        <dbReference type="EMBL" id="KAF4103818.1"/>
    </source>
</evidence>
<dbReference type="GO" id="GO:0005874">
    <property type="term" value="C:microtubule"/>
    <property type="evidence" value="ECO:0007669"/>
    <property type="project" value="TreeGrafter"/>
</dbReference>
<evidence type="ECO:0000256" key="4">
    <source>
        <dbReference type="ARBA" id="ARBA00023134"/>
    </source>
</evidence>
<comment type="caution">
    <text evidence="7">The sequence shown here is derived from an EMBL/GenBank/DDBJ whole genome shotgun (WGS) entry which is preliminary data.</text>
</comment>
<dbReference type="GO" id="GO:0005737">
    <property type="term" value="C:cytoplasm"/>
    <property type="evidence" value="ECO:0007669"/>
    <property type="project" value="UniProtKB-SubCell"/>
</dbReference>
<dbReference type="GO" id="GO:0005634">
    <property type="term" value="C:nucleus"/>
    <property type="evidence" value="ECO:0007669"/>
    <property type="project" value="TreeGrafter"/>
</dbReference>
<dbReference type="SUPFAM" id="SSF52540">
    <property type="entry name" value="P-loop containing nucleoside triphosphate hydrolases"/>
    <property type="match status" value="1"/>
</dbReference>
<dbReference type="InterPro" id="IPR022812">
    <property type="entry name" value="Dynamin"/>
</dbReference>
<sequence length="612" mass="70093">MKKESQTHGAFHSHFAESVQPLIELIDSLRVISIDKDIDLPSIAVVGDQSSGKSSVLEALSGVALPRGSEPWSGTISYHGHKETFYDPLMVDNLVIKAQNELAGNTVGISDEHITLEISSPDVCDLTLIDLPGITRVPVQDQPDDIGDQIKNLILKYISKSETIILVVVPCNVDITTTEALRMAQHADPEGYRTLAILTKPDLIDKGAETDVLKIVQGKVIPLSKGYIIVRCRGQSDINNKISLDKAINMEMEFFKNHRYFSSLLNDDKASTQCLARKLTQELVDHIKKSLPHVIEQINTRMLHVREELKMYDQGPPLEEEKMGPFLSKILIEFSDQIDELSRTGHSKDRNIHALLRPVFKKWDSHLRDTKESFDAKVKEIVDTYNEMHRGRELLTFSEFSEFEYVIQDHVAALQGPAMQTLKYVQEIVQNKFKEVCNLCFVQYPSLKCNVTKKIDEIQSKQEAKVEKRIKEFIDMEHLIFTQDKVLQKKLDESDIHQMTGLERYENIREDDMVLNSKGCALLDTRNLVPEKLSLYYEIVYQRLTDYVPMLLILLMLKDAAKTLRHQMLEMRNRADVVELLKEDSVQGRRRADLKQRLECLTQAQELINNRR</sequence>
<accession>A0A7J6C934</accession>
<feature type="domain" description="Dynamin-type G" evidence="6">
    <location>
        <begin position="37"/>
        <end position="292"/>
    </location>
</feature>
<dbReference type="GO" id="GO:0008017">
    <property type="term" value="F:microtubule binding"/>
    <property type="evidence" value="ECO:0007669"/>
    <property type="project" value="TreeGrafter"/>
</dbReference>
<dbReference type="GO" id="GO:0016185">
    <property type="term" value="P:synaptic vesicle budding from presynaptic endocytic zone membrane"/>
    <property type="evidence" value="ECO:0007669"/>
    <property type="project" value="TreeGrafter"/>
</dbReference>
<dbReference type="GO" id="GO:0003924">
    <property type="term" value="F:GTPase activity"/>
    <property type="evidence" value="ECO:0007669"/>
    <property type="project" value="InterPro"/>
</dbReference>
<dbReference type="GO" id="GO:0005886">
    <property type="term" value="C:plasma membrane"/>
    <property type="evidence" value="ECO:0007669"/>
    <property type="project" value="TreeGrafter"/>
</dbReference>
<feature type="domain" description="GED" evidence="5">
    <location>
        <begin position="526"/>
        <end position="612"/>
    </location>
</feature>
<dbReference type="Proteomes" id="UP000579812">
    <property type="component" value="Unassembled WGS sequence"/>
</dbReference>
<dbReference type="PROSITE" id="PS51388">
    <property type="entry name" value="GED"/>
    <property type="match status" value="1"/>
</dbReference>
<keyword evidence="4" id="KW-0342">GTP-binding</keyword>
<evidence type="ECO:0000259" key="5">
    <source>
        <dbReference type="PROSITE" id="PS51388"/>
    </source>
</evidence>
<dbReference type="PROSITE" id="PS51718">
    <property type="entry name" value="G_DYNAMIN_2"/>
    <property type="match status" value="1"/>
</dbReference>
<dbReference type="InterPro" id="IPR030381">
    <property type="entry name" value="G_DYNAMIN_dom"/>
</dbReference>
<name>A0A7J6C934_9TELE</name>
<keyword evidence="3" id="KW-0547">Nucleotide-binding</keyword>
<dbReference type="PANTHER" id="PTHR11566:SF225">
    <property type="entry name" value="INTERFERON-INDUCED GTP-BINDING PROTEIN MX-RELATED"/>
    <property type="match status" value="1"/>
</dbReference>
<dbReference type="InterPro" id="IPR001401">
    <property type="entry name" value="Dynamin_GTPase"/>
</dbReference>
<keyword evidence="8" id="KW-1185">Reference proteome</keyword>
<organism evidence="7 8">
    <name type="scientific">Onychostoma macrolepis</name>
    <dbReference type="NCBI Taxonomy" id="369639"/>
    <lineage>
        <taxon>Eukaryota</taxon>
        <taxon>Metazoa</taxon>
        <taxon>Chordata</taxon>
        <taxon>Craniata</taxon>
        <taxon>Vertebrata</taxon>
        <taxon>Euteleostomi</taxon>
        <taxon>Actinopterygii</taxon>
        <taxon>Neopterygii</taxon>
        <taxon>Teleostei</taxon>
        <taxon>Ostariophysi</taxon>
        <taxon>Cypriniformes</taxon>
        <taxon>Cyprinidae</taxon>
        <taxon>Acrossocheilinae</taxon>
        <taxon>Onychostoma</taxon>
    </lineage>
</organism>
<evidence type="ECO:0000256" key="2">
    <source>
        <dbReference type="ARBA" id="ARBA00022490"/>
    </source>
</evidence>
<dbReference type="InterPro" id="IPR000375">
    <property type="entry name" value="Dynamin_stalk"/>
</dbReference>
<dbReference type="Gene3D" id="3.40.50.300">
    <property type="entry name" value="P-loop containing nucleotide triphosphate hydrolases"/>
    <property type="match status" value="1"/>
</dbReference>
<dbReference type="CDD" id="cd08771">
    <property type="entry name" value="DLP_1"/>
    <property type="match status" value="1"/>
</dbReference>
<protein>
    <submittedName>
        <fullName evidence="7">Uncharacterized protein</fullName>
    </submittedName>
</protein>
<dbReference type="InterPro" id="IPR003130">
    <property type="entry name" value="GED"/>
</dbReference>
<dbReference type="GO" id="GO:0005525">
    <property type="term" value="F:GTP binding"/>
    <property type="evidence" value="ECO:0007669"/>
    <property type="project" value="UniProtKB-KW"/>
</dbReference>
<keyword evidence="2" id="KW-0963">Cytoplasm</keyword>
<evidence type="ECO:0000256" key="1">
    <source>
        <dbReference type="ARBA" id="ARBA00004496"/>
    </source>
</evidence>
<dbReference type="GO" id="GO:0098793">
    <property type="term" value="C:presynapse"/>
    <property type="evidence" value="ECO:0007669"/>
    <property type="project" value="GOC"/>
</dbReference>